<dbReference type="RefSeq" id="WP_039315505.1">
    <property type="nucleotide sequence ID" value="NZ_CP006905.1"/>
</dbReference>
<dbReference type="STRING" id="1561.NPD11_550"/>
<dbReference type="HOGENOM" id="CLU_113299_3_0_9"/>
<evidence type="ECO:0000313" key="2">
    <source>
        <dbReference type="EMBL" id="AIY83828.1"/>
    </source>
</evidence>
<dbReference type="GO" id="GO:0005886">
    <property type="term" value="C:plasma membrane"/>
    <property type="evidence" value="ECO:0007669"/>
    <property type="project" value="TreeGrafter"/>
</dbReference>
<protein>
    <recommendedName>
        <fullName evidence="4">Membrane protein STY0526</fullName>
    </recommendedName>
</protein>
<dbReference type="InterPro" id="IPR007401">
    <property type="entry name" value="DUF454"/>
</dbReference>
<proteinExistence type="predicted"/>
<dbReference type="Proteomes" id="UP000030635">
    <property type="component" value="Chromosome"/>
</dbReference>
<feature type="transmembrane region" description="Helical" evidence="1">
    <location>
        <begin position="88"/>
        <end position="114"/>
    </location>
</feature>
<keyword evidence="1" id="KW-0472">Membrane</keyword>
<keyword evidence="1" id="KW-0812">Transmembrane</keyword>
<feature type="transmembrane region" description="Helical" evidence="1">
    <location>
        <begin position="7"/>
        <end position="29"/>
    </location>
</feature>
<dbReference type="Pfam" id="PF04304">
    <property type="entry name" value="DUF454"/>
    <property type="match status" value="1"/>
</dbReference>
<dbReference type="PANTHER" id="PTHR35813">
    <property type="entry name" value="INNER MEMBRANE PROTEIN YBAN"/>
    <property type="match status" value="1"/>
</dbReference>
<dbReference type="KEGG" id="cbv:U729_2487"/>
<keyword evidence="3" id="KW-1185">Reference proteome</keyword>
<sequence>MEKIKKFLYVTIGIISFGLGAIGVVLPVLPTTPFLLLSSFCFVRGSERFDKWFKGTKLYKKHLESFVNNRQMTLKQKITILLFADFMLMFPLIILDSLMVKGLIVIVMLTKYWYFVFRIKTVKKEDLIKDGV</sequence>
<name>A0A0A7FWA0_9CLOT</name>
<gene>
    <name evidence="2" type="ORF">U729_2487</name>
</gene>
<organism evidence="2 3">
    <name type="scientific">Clostridium baratii str. Sullivan</name>
    <dbReference type="NCBI Taxonomy" id="1415775"/>
    <lineage>
        <taxon>Bacteria</taxon>
        <taxon>Bacillati</taxon>
        <taxon>Bacillota</taxon>
        <taxon>Clostridia</taxon>
        <taxon>Eubacteriales</taxon>
        <taxon>Clostridiaceae</taxon>
        <taxon>Clostridium</taxon>
    </lineage>
</organism>
<dbReference type="OrthoDB" id="5690292at2"/>
<dbReference type="PANTHER" id="PTHR35813:SF1">
    <property type="entry name" value="INNER MEMBRANE PROTEIN YBAN"/>
    <property type="match status" value="1"/>
</dbReference>
<evidence type="ECO:0000256" key="1">
    <source>
        <dbReference type="SAM" id="Phobius"/>
    </source>
</evidence>
<evidence type="ECO:0000313" key="3">
    <source>
        <dbReference type="Proteomes" id="UP000030635"/>
    </source>
</evidence>
<dbReference type="AlphaFoldDB" id="A0A0A7FWA0"/>
<keyword evidence="1" id="KW-1133">Transmembrane helix</keyword>
<accession>A0A0A7FWA0</accession>
<reference evidence="2 3" key="1">
    <citation type="journal article" date="2015" name="Infect. Genet. Evol.">
        <title>Genomic sequences of six botulinum neurotoxin-producing strains representing three clostridial species illustrate the mobility and diversity of botulinum neurotoxin genes.</title>
        <authorList>
            <person name="Smith T.J."/>
            <person name="Hill K.K."/>
            <person name="Xie G."/>
            <person name="Foley B.T."/>
            <person name="Williamson C.H."/>
            <person name="Foster J.T."/>
            <person name="Johnson S.L."/>
            <person name="Chertkov O."/>
            <person name="Teshima H."/>
            <person name="Gibbons H.S."/>
            <person name="Johnsky L.A."/>
            <person name="Karavis M.A."/>
            <person name="Smith L.A."/>
        </authorList>
    </citation>
    <scope>NUCLEOTIDE SEQUENCE [LARGE SCALE GENOMIC DNA]</scope>
    <source>
        <strain evidence="2">Sullivan</strain>
    </source>
</reference>
<dbReference type="EMBL" id="CP006905">
    <property type="protein sequence ID" value="AIY83828.1"/>
    <property type="molecule type" value="Genomic_DNA"/>
</dbReference>
<dbReference type="PIRSF" id="PIRSF016789">
    <property type="entry name" value="DUF454"/>
    <property type="match status" value="1"/>
</dbReference>
<evidence type="ECO:0008006" key="4">
    <source>
        <dbReference type="Google" id="ProtNLM"/>
    </source>
</evidence>
<dbReference type="eggNOG" id="COG2832">
    <property type="taxonomic scope" value="Bacteria"/>
</dbReference>